<dbReference type="PRINTS" id="PR00080">
    <property type="entry name" value="SDRFAMILY"/>
</dbReference>
<proteinExistence type="inferred from homology"/>
<dbReference type="GO" id="GO:0006633">
    <property type="term" value="P:fatty acid biosynthetic process"/>
    <property type="evidence" value="ECO:0007669"/>
    <property type="project" value="TreeGrafter"/>
</dbReference>
<dbReference type="PROSITE" id="PS00061">
    <property type="entry name" value="ADH_SHORT"/>
    <property type="match status" value="1"/>
</dbReference>
<dbReference type="Pfam" id="PF13561">
    <property type="entry name" value="adh_short_C2"/>
    <property type="match status" value="1"/>
</dbReference>
<dbReference type="InterPro" id="IPR036291">
    <property type="entry name" value="NAD(P)-bd_dom_sf"/>
</dbReference>
<dbReference type="PANTHER" id="PTHR42760">
    <property type="entry name" value="SHORT-CHAIN DEHYDROGENASES/REDUCTASES FAMILY MEMBER"/>
    <property type="match status" value="1"/>
</dbReference>
<name>A0A382J0W7_9ZZZZ</name>
<accession>A0A382J0W7</accession>
<dbReference type="InterPro" id="IPR020904">
    <property type="entry name" value="Sc_DH/Rdtase_CS"/>
</dbReference>
<dbReference type="CDD" id="cd05233">
    <property type="entry name" value="SDR_c"/>
    <property type="match status" value="1"/>
</dbReference>
<evidence type="ECO:0000313" key="2">
    <source>
        <dbReference type="EMBL" id="SVC05448.1"/>
    </source>
</evidence>
<dbReference type="GO" id="GO:0016616">
    <property type="term" value="F:oxidoreductase activity, acting on the CH-OH group of donors, NAD or NADP as acceptor"/>
    <property type="evidence" value="ECO:0007669"/>
    <property type="project" value="TreeGrafter"/>
</dbReference>
<dbReference type="GO" id="GO:0048038">
    <property type="term" value="F:quinone binding"/>
    <property type="evidence" value="ECO:0007669"/>
    <property type="project" value="TreeGrafter"/>
</dbReference>
<dbReference type="PANTHER" id="PTHR42760:SF122">
    <property type="entry name" value="NAD(P)-BINDING PROTEIN"/>
    <property type="match status" value="1"/>
</dbReference>
<feature type="non-terminal residue" evidence="2">
    <location>
        <position position="1"/>
    </location>
</feature>
<dbReference type="FunFam" id="3.40.50.720:FF:000084">
    <property type="entry name" value="Short-chain dehydrogenase reductase"/>
    <property type="match status" value="1"/>
</dbReference>
<sequence>VSDKRLQDRVAIVTGAGTRGPMVGTGQATAILFAQQGAKVLLVDLEIERAEETQSTIEADGGQASVFQADVTQESSCRAMVKTCLERYGALHILFNNVGTGGSGMVTEVEDTVWNRALDGNLKSAVLACKYAVPKMSDAGGGAIINVSSIDGLRAGMTPNIPYAVAKGGLVTLTKAMAVHHGRENVRVNCIAPGHLHAPFVAEISEEQRELRRKAGPLGTEGNAWDVAWAAVFLASEESRWISGIVLPIDAGLLAATPLSVLDHIY</sequence>
<organism evidence="2">
    <name type="scientific">marine metagenome</name>
    <dbReference type="NCBI Taxonomy" id="408172"/>
    <lineage>
        <taxon>unclassified sequences</taxon>
        <taxon>metagenomes</taxon>
        <taxon>ecological metagenomes</taxon>
    </lineage>
</organism>
<dbReference type="SUPFAM" id="SSF51735">
    <property type="entry name" value="NAD(P)-binding Rossmann-fold domains"/>
    <property type="match status" value="1"/>
</dbReference>
<protein>
    <submittedName>
        <fullName evidence="2">Uncharacterized protein</fullName>
    </submittedName>
</protein>
<dbReference type="InterPro" id="IPR002347">
    <property type="entry name" value="SDR_fam"/>
</dbReference>
<dbReference type="PRINTS" id="PR00081">
    <property type="entry name" value="GDHRDH"/>
</dbReference>
<comment type="similarity">
    <text evidence="1">Belongs to the short-chain dehydrogenases/reductases (SDR) family.</text>
</comment>
<dbReference type="AlphaFoldDB" id="A0A382J0W7"/>
<dbReference type="EMBL" id="UINC01070927">
    <property type="protein sequence ID" value="SVC05448.1"/>
    <property type="molecule type" value="Genomic_DNA"/>
</dbReference>
<dbReference type="Gene3D" id="3.40.50.720">
    <property type="entry name" value="NAD(P)-binding Rossmann-like Domain"/>
    <property type="match status" value="1"/>
</dbReference>
<reference evidence="2" key="1">
    <citation type="submission" date="2018-05" db="EMBL/GenBank/DDBJ databases">
        <authorList>
            <person name="Lanie J.A."/>
            <person name="Ng W.-L."/>
            <person name="Kazmierczak K.M."/>
            <person name="Andrzejewski T.M."/>
            <person name="Davidsen T.M."/>
            <person name="Wayne K.J."/>
            <person name="Tettelin H."/>
            <person name="Glass J.I."/>
            <person name="Rusch D."/>
            <person name="Podicherti R."/>
            <person name="Tsui H.-C.T."/>
            <person name="Winkler M.E."/>
        </authorList>
    </citation>
    <scope>NUCLEOTIDE SEQUENCE</scope>
</reference>
<evidence type="ECO:0000256" key="1">
    <source>
        <dbReference type="ARBA" id="ARBA00006484"/>
    </source>
</evidence>
<gene>
    <name evidence="2" type="ORF">METZ01_LOCUS258302</name>
</gene>